<organism evidence="1">
    <name type="scientific">bioreactor metagenome</name>
    <dbReference type="NCBI Taxonomy" id="1076179"/>
    <lineage>
        <taxon>unclassified sequences</taxon>
        <taxon>metagenomes</taxon>
        <taxon>ecological metagenomes</taxon>
    </lineage>
</organism>
<reference evidence="1" key="1">
    <citation type="submission" date="2019-08" db="EMBL/GenBank/DDBJ databases">
        <authorList>
            <person name="Kucharzyk K."/>
            <person name="Murdoch R.W."/>
            <person name="Higgins S."/>
            <person name="Loffler F."/>
        </authorList>
    </citation>
    <scope>NUCLEOTIDE SEQUENCE</scope>
</reference>
<accession>A0A645DS69</accession>
<dbReference type="PROSITE" id="PS51257">
    <property type="entry name" value="PROKAR_LIPOPROTEIN"/>
    <property type="match status" value="1"/>
</dbReference>
<proteinExistence type="predicted"/>
<dbReference type="EMBL" id="VSSQ01039105">
    <property type="protein sequence ID" value="MPM92119.1"/>
    <property type="molecule type" value="Genomic_DNA"/>
</dbReference>
<name>A0A645DS69_9ZZZZ</name>
<comment type="caution">
    <text evidence="1">The sequence shown here is derived from an EMBL/GenBank/DDBJ whole genome shotgun (WGS) entry which is preliminary data.</text>
</comment>
<sequence>MEIKKLVTKSLAALVFLIAIMSFCSCGKSFESLTDKSIAKIFSDNGITCEVNDFPKPVSENYPSYADKKILSLGNDEIYILRFSNEGTVQDALETFTFNASDLIFYKNDVILVYRGSDNTVIDILKKSFTQGV</sequence>
<protein>
    <submittedName>
        <fullName evidence="1">Uncharacterized protein</fullName>
    </submittedName>
</protein>
<dbReference type="AlphaFoldDB" id="A0A645DS69"/>
<evidence type="ECO:0000313" key="1">
    <source>
        <dbReference type="EMBL" id="MPM92119.1"/>
    </source>
</evidence>
<gene>
    <name evidence="1" type="ORF">SDC9_139253</name>
</gene>